<evidence type="ECO:0000256" key="1">
    <source>
        <dbReference type="SAM" id="MobiDB-lite"/>
    </source>
</evidence>
<feature type="compositionally biased region" description="Basic residues" evidence="1">
    <location>
        <begin position="205"/>
        <end position="220"/>
    </location>
</feature>
<evidence type="ECO:0000256" key="2">
    <source>
        <dbReference type="SAM" id="Phobius"/>
    </source>
</evidence>
<feature type="region of interest" description="Disordered" evidence="1">
    <location>
        <begin position="321"/>
        <end position="349"/>
    </location>
</feature>
<name>A0A3E1IRV2_GARVA</name>
<organism evidence="3 4">
    <name type="scientific">Gardnerella vaginalis</name>
    <dbReference type="NCBI Taxonomy" id="2702"/>
    <lineage>
        <taxon>Bacteria</taxon>
        <taxon>Bacillati</taxon>
        <taxon>Actinomycetota</taxon>
        <taxon>Actinomycetes</taxon>
        <taxon>Bifidobacteriales</taxon>
        <taxon>Bifidobacteriaceae</taxon>
        <taxon>Gardnerella</taxon>
    </lineage>
</organism>
<proteinExistence type="predicted"/>
<keyword evidence="4" id="KW-1185">Reference proteome</keyword>
<evidence type="ECO:0000313" key="3">
    <source>
        <dbReference type="EMBL" id="RFD75667.1"/>
    </source>
</evidence>
<feature type="compositionally biased region" description="Basic residues" evidence="1">
    <location>
        <begin position="321"/>
        <end position="343"/>
    </location>
</feature>
<protein>
    <submittedName>
        <fullName evidence="3">Uncharacterized protein</fullName>
    </submittedName>
</protein>
<keyword evidence="2" id="KW-1133">Transmembrane helix</keyword>
<sequence length="548" mass="61367">MTNTNNAPEKEGQPMRQSARRVTLRTKIMRRIVAPFFVVLAVLSVALGVANATFWKPNDVVIAYAQVTGTRYIVTDPGVLNLVDSKVRVSVAALRTRKPICVAVGLTKDVRGWVAGSPVQRITGLKDWNNLSVSEMSGKSTLQQDFNTDIKDADVKFQQSNLWSSVTCQIGLAKLPINTYDYVQTAGSASYDHAVATGAVSKSGKNSKKNSNRRYSRSMRARSQAARRVLLIDLGDNVPAASVELRWRRHQVPDFATPLYFVGALFAVLALLAATIFAMAPHRRRNKQLVANSSGLLSKQSKEEEVTFSEAFSGTVHGILAHKKHKKDSGSHARHGSHARRGKNSVENQNIVNNSDSKQLNQDSSSAQVSSEDSIAQTAVISKDDMLAFAARFIQQHDDGEFAYELPSETENSESVADESSDLNDEKPKNSYSEAKDDAKNNQEFRSDRVDKNRKNSQTRRNQQNKKNSRNRQDRQDRQEKQGRRDNQDRRDRQENQNKQSKSTKQADNSKKTRGNRRGYNANNNNSRYRKNNKGYRGNFSSERGNEQ</sequence>
<feature type="region of interest" description="Disordered" evidence="1">
    <location>
        <begin position="200"/>
        <end position="221"/>
    </location>
</feature>
<feature type="compositionally biased region" description="Basic and acidic residues" evidence="1">
    <location>
        <begin position="424"/>
        <end position="454"/>
    </location>
</feature>
<dbReference type="AlphaFoldDB" id="A0A3E1IRV2"/>
<feature type="transmembrane region" description="Helical" evidence="2">
    <location>
        <begin position="259"/>
        <end position="280"/>
    </location>
</feature>
<dbReference type="Proteomes" id="UP000258888">
    <property type="component" value="Unassembled WGS sequence"/>
</dbReference>
<feature type="region of interest" description="Disordered" evidence="1">
    <location>
        <begin position="406"/>
        <end position="548"/>
    </location>
</feature>
<keyword evidence="2" id="KW-0472">Membrane</keyword>
<feature type="compositionally biased region" description="Basic residues" evidence="1">
    <location>
        <begin position="455"/>
        <end position="470"/>
    </location>
</feature>
<feature type="region of interest" description="Disordered" evidence="1">
    <location>
        <begin position="354"/>
        <end position="373"/>
    </location>
</feature>
<keyword evidence="2" id="KW-0812">Transmembrane</keyword>
<feature type="compositionally biased region" description="Basic and acidic residues" evidence="1">
    <location>
        <begin position="471"/>
        <end position="496"/>
    </location>
</feature>
<comment type="caution">
    <text evidence="3">The sequence shown here is derived from an EMBL/GenBank/DDBJ whole genome shotgun (WGS) entry which is preliminary data.</text>
</comment>
<reference evidence="3 4" key="1">
    <citation type="submission" date="2016-02" db="EMBL/GenBank/DDBJ databases">
        <title>Gardnerella vaginalis Subgroups Defined by cpn60 Sequencing and Sialidase Activity in Isolates from Canada, Belgium and Kenya.</title>
        <authorList>
            <person name="Schellenberg J."/>
            <person name="Paramel Jayaprakash T."/>
            <person name="Withana Gamage N."/>
            <person name="Patterson M.H."/>
            <person name="Vaneechoutte M."/>
            <person name="Hill J.E."/>
        </authorList>
    </citation>
    <scope>NUCLEOTIDE SEQUENCE [LARGE SCALE GENOMIC DNA]</scope>
    <source>
        <strain evidence="3 4">N160</strain>
    </source>
</reference>
<accession>A0A3E1IRV2</accession>
<dbReference type="RefSeq" id="WP_116794572.1">
    <property type="nucleotide sequence ID" value="NZ_LSLH01000001.1"/>
</dbReference>
<gene>
    <name evidence="3" type="ORF">AXE76_05885</name>
</gene>
<feature type="compositionally biased region" description="Low complexity" evidence="1">
    <location>
        <begin position="362"/>
        <end position="373"/>
    </location>
</feature>
<feature type="compositionally biased region" description="Polar residues" evidence="1">
    <location>
        <begin position="539"/>
        <end position="548"/>
    </location>
</feature>
<dbReference type="EMBL" id="LSLH01000001">
    <property type="protein sequence ID" value="RFD75667.1"/>
    <property type="molecule type" value="Genomic_DNA"/>
</dbReference>
<evidence type="ECO:0000313" key="4">
    <source>
        <dbReference type="Proteomes" id="UP000258888"/>
    </source>
</evidence>
<feature type="compositionally biased region" description="Low complexity" evidence="1">
    <location>
        <begin position="518"/>
        <end position="527"/>
    </location>
</feature>